<organism evidence="2 3">
    <name type="scientific">Marinobacterium lacunae</name>
    <dbReference type="NCBI Taxonomy" id="1232683"/>
    <lineage>
        <taxon>Bacteria</taxon>
        <taxon>Pseudomonadati</taxon>
        <taxon>Pseudomonadota</taxon>
        <taxon>Gammaproteobacteria</taxon>
        <taxon>Oceanospirillales</taxon>
        <taxon>Oceanospirillaceae</taxon>
        <taxon>Marinobacterium</taxon>
    </lineage>
</organism>
<evidence type="ECO:0000256" key="1">
    <source>
        <dbReference type="SAM" id="Phobius"/>
    </source>
</evidence>
<dbReference type="PANTHER" id="PTHR34351:SF1">
    <property type="entry name" value="SLR1927 PROTEIN"/>
    <property type="match status" value="1"/>
</dbReference>
<dbReference type="Proteomes" id="UP000028252">
    <property type="component" value="Unassembled WGS sequence"/>
</dbReference>
<keyword evidence="1" id="KW-0472">Membrane</keyword>
<dbReference type="PANTHER" id="PTHR34351">
    <property type="entry name" value="SLR1927 PROTEIN-RELATED"/>
    <property type="match status" value="1"/>
</dbReference>
<name>A0A081FV18_9GAMM</name>
<feature type="transmembrane region" description="Helical" evidence="1">
    <location>
        <begin position="37"/>
        <end position="54"/>
    </location>
</feature>
<gene>
    <name evidence="2" type="ORF">ADIMK_3513</name>
</gene>
<keyword evidence="1" id="KW-1133">Transmembrane helix</keyword>
<keyword evidence="1" id="KW-0812">Transmembrane</keyword>
<dbReference type="AlphaFoldDB" id="A0A081FV18"/>
<comment type="caution">
    <text evidence="2">The sequence shown here is derived from an EMBL/GenBank/DDBJ whole genome shotgun (WGS) entry which is preliminary data.</text>
</comment>
<dbReference type="STRING" id="1232683.ADIMK_3513"/>
<proteinExistence type="predicted"/>
<evidence type="ECO:0000313" key="2">
    <source>
        <dbReference type="EMBL" id="KEA62373.1"/>
    </source>
</evidence>
<accession>A0A081FV18</accession>
<protein>
    <submittedName>
        <fullName evidence="2">Uncharacterized protein</fullName>
    </submittedName>
</protein>
<dbReference type="PATRIC" id="fig|1232683.4.peg.3457"/>
<reference evidence="2 3" key="1">
    <citation type="submission" date="2014-04" db="EMBL/GenBank/DDBJ databases">
        <title>Marinobacterium kochiensis sp. nov., isolated from sediment sample collected from Kochi backwaters in Kerala, India.</title>
        <authorList>
            <person name="Singh A."/>
            <person name="Pinnaka A.K."/>
        </authorList>
    </citation>
    <scope>NUCLEOTIDE SEQUENCE [LARGE SCALE GENOMIC DNA]</scope>
    <source>
        <strain evidence="2 3">AK27</strain>
    </source>
</reference>
<evidence type="ECO:0000313" key="3">
    <source>
        <dbReference type="Proteomes" id="UP000028252"/>
    </source>
</evidence>
<dbReference type="eggNOG" id="COG1721">
    <property type="taxonomic scope" value="Bacteria"/>
</dbReference>
<dbReference type="EMBL" id="JMQN01000050">
    <property type="protein sequence ID" value="KEA62373.1"/>
    <property type="molecule type" value="Genomic_DNA"/>
</dbReference>
<feature type="transmembrane region" description="Helical" evidence="1">
    <location>
        <begin position="9"/>
        <end position="31"/>
    </location>
</feature>
<sequence>MTLTQKRIYILPSAAGVSFMVLLLLLLLLAINYESNLTYGLTFLLASLLILSIIQTYANLAGLEVTAVSGHACYAGDQAGFTVELRAAKGRDHEQLSLRWDGGTPRTLDLTNQRVAQVELSCPALRRGWLYPGPLKLETQFPLGLFRAWTWIDTGLRALVYPRPLACRAPESSGGDGALESNRVRAQGIEDFQGFARFESGASLHQIAWKVYARGQGLHIKQYSGTASNDVWLDWAHWPATSDEERLSGICYWAIELTQREQTFGLRIPGCVLVPDSGESHRLRVMKALALYGLEGQG</sequence>
<keyword evidence="3" id="KW-1185">Reference proteome</keyword>